<dbReference type="RefSeq" id="WP_027445245.1">
    <property type="nucleotide sequence ID" value="NZ_AULJ01000001.1"/>
</dbReference>
<accession>A0A0A5I7Q9</accession>
<evidence type="ECO:0000313" key="3">
    <source>
        <dbReference type="EMBL" id="KGX91877.1"/>
    </source>
</evidence>
<keyword evidence="4" id="KW-1185">Reference proteome</keyword>
<dbReference type="eggNOG" id="COG3835">
    <property type="taxonomic scope" value="Bacteria"/>
</dbReference>
<proteinExistence type="predicted"/>
<dbReference type="SUPFAM" id="SSF46689">
    <property type="entry name" value="Homeodomain-like"/>
    <property type="match status" value="1"/>
</dbReference>
<dbReference type="Gene3D" id="1.10.10.2840">
    <property type="entry name" value="PucR C-terminal helix-turn-helix domain"/>
    <property type="match status" value="1"/>
</dbReference>
<comment type="caution">
    <text evidence="3">The sequence shown here is derived from an EMBL/GenBank/DDBJ whole genome shotgun (WGS) entry which is preliminary data.</text>
</comment>
<name>A0A0A5I7Q9_9BACI</name>
<dbReference type="InterPro" id="IPR008599">
    <property type="entry name" value="Diacid_rec"/>
</dbReference>
<dbReference type="OrthoDB" id="9792148at2"/>
<evidence type="ECO:0000259" key="1">
    <source>
        <dbReference type="Pfam" id="PF05651"/>
    </source>
</evidence>
<evidence type="ECO:0000313" key="4">
    <source>
        <dbReference type="Proteomes" id="UP000030403"/>
    </source>
</evidence>
<dbReference type="STRING" id="1385511.GCA_000425225_00167"/>
<feature type="domain" description="PucR C-terminal helix-turn-helix" evidence="2">
    <location>
        <begin position="302"/>
        <end position="356"/>
    </location>
</feature>
<dbReference type="InterPro" id="IPR042070">
    <property type="entry name" value="PucR_C-HTH_sf"/>
</dbReference>
<dbReference type="InterPro" id="IPR009057">
    <property type="entry name" value="Homeodomain-like_sf"/>
</dbReference>
<protein>
    <recommendedName>
        <fullName evidence="5">Transcriptional regulator</fullName>
    </recommendedName>
</protein>
<reference evidence="3 4" key="1">
    <citation type="submission" date="2013-08" db="EMBL/GenBank/DDBJ databases">
        <authorList>
            <person name="Huang J."/>
            <person name="Wang G."/>
        </authorList>
    </citation>
    <scope>NUCLEOTIDE SEQUENCE [LARGE SCALE GENOMIC DNA]</scope>
    <source>
        <strain evidence="3 4">BH030004</strain>
    </source>
</reference>
<feature type="domain" description="Putative sugar diacid recognition" evidence="1">
    <location>
        <begin position="2"/>
        <end position="134"/>
    </location>
</feature>
<dbReference type="AlphaFoldDB" id="A0A0A5I7Q9"/>
<dbReference type="PANTHER" id="PTHR33744">
    <property type="entry name" value="CARBOHYDRATE DIACID REGULATOR"/>
    <property type="match status" value="1"/>
</dbReference>
<dbReference type="EMBL" id="AVPF01000001">
    <property type="protein sequence ID" value="KGX91877.1"/>
    <property type="molecule type" value="Genomic_DNA"/>
</dbReference>
<dbReference type="InterPro" id="IPR025736">
    <property type="entry name" value="PucR_C-HTH_dom"/>
</dbReference>
<organism evidence="3 4">
    <name type="scientific">Pontibacillus marinus BH030004 = DSM 16465</name>
    <dbReference type="NCBI Taxonomy" id="1385511"/>
    <lineage>
        <taxon>Bacteria</taxon>
        <taxon>Bacillati</taxon>
        <taxon>Bacillota</taxon>
        <taxon>Bacilli</taxon>
        <taxon>Bacillales</taxon>
        <taxon>Bacillaceae</taxon>
        <taxon>Pontibacillus</taxon>
    </lineage>
</organism>
<sequence>MLTKDIADVVVKETMKRLGRNINIFDHNGIILSSGEKSRVDTFHEGALQVVKTQKPIVIKNSDVNILRGVKPGINLPIRQKGSIIGVVGISGVPEEVQDFGSLVVLMTELLINQNLLSKEVEWKFRTRETIMDELLSEQPDLTKINQKLAVLNANRLSPPYFPIVFSFTQDKRKNDPLLSNMYREIEKQLSAYTCMYAFQDTETFCILVSAFSVKYKDTIYDMLERYFSTQFKHVSSASGYRIERIEEIPELFNQLRTALQLTDKRRIHIKDVEIQLLLKNVQEEKRQQVKSRIELNLTQELKETLSVLFEHDLNVQATAEAMFIHRNTLLYRLKKVQELTGYNPRSFQDAVILQISQWI</sequence>
<gene>
    <name evidence="3" type="ORF">N783_00440</name>
</gene>
<dbReference type="Pfam" id="PF05651">
    <property type="entry name" value="Diacid_rec"/>
    <property type="match status" value="1"/>
</dbReference>
<dbReference type="InterPro" id="IPR051448">
    <property type="entry name" value="CdaR-like_regulators"/>
</dbReference>
<dbReference type="Pfam" id="PF13556">
    <property type="entry name" value="HTH_30"/>
    <property type="match status" value="1"/>
</dbReference>
<dbReference type="Proteomes" id="UP000030403">
    <property type="component" value="Unassembled WGS sequence"/>
</dbReference>
<evidence type="ECO:0008006" key="5">
    <source>
        <dbReference type="Google" id="ProtNLM"/>
    </source>
</evidence>
<dbReference type="PANTHER" id="PTHR33744:SF15">
    <property type="entry name" value="CARBOHYDRATE DIACID REGULATOR"/>
    <property type="match status" value="1"/>
</dbReference>
<evidence type="ECO:0000259" key="2">
    <source>
        <dbReference type="Pfam" id="PF13556"/>
    </source>
</evidence>